<proteinExistence type="predicted"/>
<evidence type="ECO:0000313" key="3">
    <source>
        <dbReference type="Proteomes" id="UP000076580"/>
    </source>
</evidence>
<dbReference type="STRING" id="98403.A0A151GG76"/>
<gene>
    <name evidence="2" type="ORF">DCS_08061</name>
</gene>
<sequence length="546" mass="59573">MRYDDWDILLFPRDCKVPVKEFKVACHAVHDAEFSHTNGLLGVPTVSCFVPSLPSGTPFQVSVHSWSVDPVVSQFTRTYSQFAETAKYETRVFIDGRLVASIILDQKTEWPHVIAHGFEFLKNGDLGFLRFPTFRHELLQQRKWNAGDDLGRIKVVLSEGFPRDSLSMPFERVKNIVAFSFQHAPLETSSIAWPNPSLWRRPPIASSMPVSSYPSVDSESHAHSPSRRNSLLHNLAGYSLPAAPGSMNAASLLGSRRSVTQPAFSTLPYAANMTDPFGEANSYLWMAGMGTANLGRDYHVVQGRGARKASTDISMPDYMSNGSGEQPGTDLTMGMKLDEDAQANHLKVPTNTPTTGGCGGYEQDGLPFPLLLHNSAIPSDLANTLTNSLLNQPMPLQLQHGFHTPAMEVKSRKETRFQTVGASQAALPGQDHVDVRRVSQQTYMAPGSSVPATTLPSRAGSPQTQSSEMAGPFKCDDVGACINLTKEVPLSASWGSSAEGRSSADKGTKRGRNFTPASARAIDEEDEPQRASPRVRLTPFDDKVAE</sequence>
<name>A0A151GG76_DRECN</name>
<dbReference type="InParanoid" id="A0A151GG76"/>
<accession>A0A151GG76</accession>
<protein>
    <submittedName>
        <fullName evidence="2">NADH dehydrogenase-like protein</fullName>
    </submittedName>
</protein>
<dbReference type="EMBL" id="LAYC01000003">
    <property type="protein sequence ID" value="KYK56095.1"/>
    <property type="molecule type" value="Genomic_DNA"/>
</dbReference>
<organism evidence="2 3">
    <name type="scientific">Drechmeria coniospora</name>
    <name type="common">Nematophagous fungus</name>
    <name type="synonym">Meria coniospora</name>
    <dbReference type="NCBI Taxonomy" id="98403"/>
    <lineage>
        <taxon>Eukaryota</taxon>
        <taxon>Fungi</taxon>
        <taxon>Dikarya</taxon>
        <taxon>Ascomycota</taxon>
        <taxon>Pezizomycotina</taxon>
        <taxon>Sordariomycetes</taxon>
        <taxon>Hypocreomycetidae</taxon>
        <taxon>Hypocreales</taxon>
        <taxon>Ophiocordycipitaceae</taxon>
        <taxon>Drechmeria</taxon>
    </lineage>
</organism>
<feature type="compositionally biased region" description="Polar residues" evidence="1">
    <location>
        <begin position="450"/>
        <end position="468"/>
    </location>
</feature>
<keyword evidence="3" id="KW-1185">Reference proteome</keyword>
<reference evidence="2 3" key="1">
    <citation type="journal article" date="2016" name="Sci. Rep.">
        <title>Insights into Adaptations to a Near-Obligate Nematode Endoparasitic Lifestyle from the Finished Genome of Drechmeria coniospora.</title>
        <authorList>
            <person name="Zhang L."/>
            <person name="Zhou Z."/>
            <person name="Guo Q."/>
            <person name="Fokkens L."/>
            <person name="Miskei M."/>
            <person name="Pocsi I."/>
            <person name="Zhang W."/>
            <person name="Chen M."/>
            <person name="Wang L."/>
            <person name="Sun Y."/>
            <person name="Donzelli B.G."/>
            <person name="Gibson D.M."/>
            <person name="Nelson D.R."/>
            <person name="Luo J.G."/>
            <person name="Rep M."/>
            <person name="Liu H."/>
            <person name="Yang S."/>
            <person name="Wang J."/>
            <person name="Krasnoff S.B."/>
            <person name="Xu Y."/>
            <person name="Molnar I."/>
            <person name="Lin M."/>
        </authorList>
    </citation>
    <scope>NUCLEOTIDE SEQUENCE [LARGE SCALE GENOMIC DNA]</scope>
    <source>
        <strain evidence="2 3">ARSEF 6962</strain>
    </source>
</reference>
<feature type="region of interest" description="Disordered" evidence="1">
    <location>
        <begin position="493"/>
        <end position="546"/>
    </location>
</feature>
<dbReference type="GeneID" id="63720704"/>
<feature type="region of interest" description="Disordered" evidence="1">
    <location>
        <begin position="443"/>
        <end position="471"/>
    </location>
</feature>
<evidence type="ECO:0000256" key="1">
    <source>
        <dbReference type="SAM" id="MobiDB-lite"/>
    </source>
</evidence>
<dbReference type="Proteomes" id="UP000076580">
    <property type="component" value="Chromosome 03"/>
</dbReference>
<dbReference type="AlphaFoldDB" id="A0A151GG76"/>
<evidence type="ECO:0000313" key="2">
    <source>
        <dbReference type="EMBL" id="KYK56095.1"/>
    </source>
</evidence>
<comment type="caution">
    <text evidence="2">The sequence shown here is derived from an EMBL/GenBank/DDBJ whole genome shotgun (WGS) entry which is preliminary data.</text>
</comment>
<dbReference type="RefSeq" id="XP_040655447.1">
    <property type="nucleotide sequence ID" value="XM_040805343.1"/>
</dbReference>